<evidence type="ECO:0000256" key="1">
    <source>
        <dbReference type="ARBA" id="ARBA00005896"/>
    </source>
</evidence>
<keyword evidence="2" id="KW-0479">Metal-binding</keyword>
<dbReference type="PANTHER" id="PTHR30468">
    <property type="entry name" value="ALPHA-KETOGLUTARATE-DEPENDENT SULFONATE DIOXYGENASE"/>
    <property type="match status" value="1"/>
</dbReference>
<dbReference type="OrthoDB" id="581608at2"/>
<sequence>MSERWFVQRYLPNLGARVEGCDLRLVLSEDQRVLLNQALLEHGVLFFPKQHLTPAQLVEAACIFGRPERKNLYLDGHSSASQVEVIEHSGKTPSGGTDNWHIDVSWQHEPPKATMLHAIDVPSNGGGDTLWVSATAAYELLDVDLARYFDKLQAVHTFLVAPKRAHLTDLLQGYRADPAMPEQAESLARLRDGLQRYLPIEVPVIKTHPENGKKMIFVNEGHTSHILGVSRTASQGLLNLLFDLLKTPEIQLRHHWQAGDVAIWDNRQVQHYASRDYGAQRRRIHRVTLAHDGRF</sequence>
<dbReference type="SUPFAM" id="SSF51197">
    <property type="entry name" value="Clavaminate synthase-like"/>
    <property type="match status" value="1"/>
</dbReference>
<reference evidence="8" key="1">
    <citation type="submission" date="2018-08" db="EMBL/GenBank/DDBJ databases">
        <authorList>
            <person name="Blom J."/>
        </authorList>
    </citation>
    <scope>NUCLEOTIDE SEQUENCE [LARGE SCALE GENOMIC DNA]</scope>
    <source>
        <strain evidence="8">CCOS 865</strain>
    </source>
</reference>
<keyword evidence="5" id="KW-0408">Iron</keyword>
<organism evidence="7 8">
    <name type="scientific">Pseudomonas reidholzensis</name>
    <dbReference type="NCBI Taxonomy" id="1785162"/>
    <lineage>
        <taxon>Bacteria</taxon>
        <taxon>Pseudomonadati</taxon>
        <taxon>Pseudomonadota</taxon>
        <taxon>Gammaproteobacteria</taxon>
        <taxon>Pseudomonadales</taxon>
        <taxon>Pseudomonadaceae</taxon>
        <taxon>Pseudomonas</taxon>
    </lineage>
</organism>
<evidence type="ECO:0000256" key="2">
    <source>
        <dbReference type="ARBA" id="ARBA00022723"/>
    </source>
</evidence>
<protein>
    <submittedName>
        <fullName evidence="7">Alpha-ketoglutarate-dependent taurine dioxygenase</fullName>
        <ecNumber evidence="7">1.14.11.17</ecNumber>
    </submittedName>
</protein>
<dbReference type="PANTHER" id="PTHR30468:SF1">
    <property type="entry name" value="ALPHA-KETOGLUTARATE-DEPENDENT SULFONATE DIOXYGENASE"/>
    <property type="match status" value="1"/>
</dbReference>
<dbReference type="InterPro" id="IPR003819">
    <property type="entry name" value="TauD/TfdA-like"/>
</dbReference>
<name>A0A383RZ90_9PSED</name>
<evidence type="ECO:0000256" key="4">
    <source>
        <dbReference type="ARBA" id="ARBA00023002"/>
    </source>
</evidence>
<keyword evidence="8" id="KW-1185">Reference proteome</keyword>
<dbReference type="AlphaFoldDB" id="A0A383RZ90"/>
<dbReference type="GO" id="GO:0005737">
    <property type="term" value="C:cytoplasm"/>
    <property type="evidence" value="ECO:0007669"/>
    <property type="project" value="TreeGrafter"/>
</dbReference>
<dbReference type="Pfam" id="PF02668">
    <property type="entry name" value="TauD"/>
    <property type="match status" value="1"/>
</dbReference>
<accession>A0A383RZ90</accession>
<evidence type="ECO:0000256" key="5">
    <source>
        <dbReference type="ARBA" id="ARBA00023004"/>
    </source>
</evidence>
<dbReference type="EMBL" id="UNOZ01000030">
    <property type="protein sequence ID" value="SYX91776.1"/>
    <property type="molecule type" value="Genomic_DNA"/>
</dbReference>
<proteinExistence type="inferred from homology"/>
<dbReference type="InterPro" id="IPR042098">
    <property type="entry name" value="TauD-like_sf"/>
</dbReference>
<evidence type="ECO:0000259" key="6">
    <source>
        <dbReference type="Pfam" id="PF02668"/>
    </source>
</evidence>
<evidence type="ECO:0000256" key="3">
    <source>
        <dbReference type="ARBA" id="ARBA00022964"/>
    </source>
</evidence>
<keyword evidence="3 7" id="KW-0223">Dioxygenase</keyword>
<keyword evidence="4 7" id="KW-0560">Oxidoreductase</keyword>
<comment type="similarity">
    <text evidence="1">Belongs to the TfdA dioxygenase family.</text>
</comment>
<gene>
    <name evidence="7" type="primary">tauD</name>
    <name evidence="7" type="ORF">CCOS865_04056</name>
</gene>
<evidence type="ECO:0000313" key="8">
    <source>
        <dbReference type="Proteomes" id="UP000263595"/>
    </source>
</evidence>
<dbReference type="InterPro" id="IPR051323">
    <property type="entry name" value="AtsK-like"/>
</dbReference>
<dbReference type="RefSeq" id="WP_119144254.1">
    <property type="nucleotide sequence ID" value="NZ_CBCSFL010000001.1"/>
</dbReference>
<dbReference type="GO" id="GO:0000908">
    <property type="term" value="F:taurine dioxygenase activity"/>
    <property type="evidence" value="ECO:0007669"/>
    <property type="project" value="UniProtKB-EC"/>
</dbReference>
<dbReference type="Proteomes" id="UP000263595">
    <property type="component" value="Unassembled WGS sequence"/>
</dbReference>
<dbReference type="GO" id="GO:0046872">
    <property type="term" value="F:metal ion binding"/>
    <property type="evidence" value="ECO:0007669"/>
    <property type="project" value="UniProtKB-KW"/>
</dbReference>
<dbReference type="EC" id="1.14.11.17" evidence="7"/>
<feature type="domain" description="TauD/TfdA-like" evidence="6">
    <location>
        <begin position="10"/>
        <end position="288"/>
    </location>
</feature>
<dbReference type="Gene3D" id="3.60.130.10">
    <property type="entry name" value="Clavaminate synthase-like"/>
    <property type="match status" value="1"/>
</dbReference>
<evidence type="ECO:0000313" key="7">
    <source>
        <dbReference type="EMBL" id="SYX91776.1"/>
    </source>
</evidence>